<keyword evidence="12" id="KW-0997">Cell inner membrane</keyword>
<protein>
    <recommendedName>
        <fullName evidence="2 10">FAD:protein FMN transferase</fullName>
        <ecNumber evidence="1 10">2.7.1.180</ecNumber>
    </recommendedName>
    <alternativeName>
        <fullName evidence="8 10">Flavin transferase</fullName>
    </alternativeName>
</protein>
<evidence type="ECO:0000256" key="6">
    <source>
        <dbReference type="ARBA" id="ARBA00022827"/>
    </source>
</evidence>
<evidence type="ECO:0000256" key="2">
    <source>
        <dbReference type="ARBA" id="ARBA00016337"/>
    </source>
</evidence>
<evidence type="ECO:0000256" key="7">
    <source>
        <dbReference type="ARBA" id="ARBA00022842"/>
    </source>
</evidence>
<dbReference type="SUPFAM" id="SSF143631">
    <property type="entry name" value="ApbE-like"/>
    <property type="match status" value="1"/>
</dbReference>
<evidence type="ECO:0000256" key="1">
    <source>
        <dbReference type="ARBA" id="ARBA00011955"/>
    </source>
</evidence>
<dbReference type="InterPro" id="IPR024932">
    <property type="entry name" value="ApbE"/>
</dbReference>
<keyword evidence="4 10" id="KW-0808">Transferase</keyword>
<comment type="catalytic activity">
    <reaction evidence="9 10 12">
        <text>L-threonyl-[protein] + FAD = FMN-L-threonyl-[protein] + AMP + H(+)</text>
        <dbReference type="Rhea" id="RHEA:36847"/>
        <dbReference type="Rhea" id="RHEA-COMP:11060"/>
        <dbReference type="Rhea" id="RHEA-COMP:11061"/>
        <dbReference type="ChEBI" id="CHEBI:15378"/>
        <dbReference type="ChEBI" id="CHEBI:30013"/>
        <dbReference type="ChEBI" id="CHEBI:57692"/>
        <dbReference type="ChEBI" id="CHEBI:74257"/>
        <dbReference type="ChEBI" id="CHEBI:456215"/>
        <dbReference type="EC" id="2.7.1.180"/>
    </reaction>
</comment>
<keyword evidence="12 13" id="KW-0449">Lipoprotein</keyword>
<comment type="subcellular location">
    <subcellularLocation>
        <location evidence="12">Cell inner membrane</location>
        <topology evidence="12">Lipid-anchor</topology>
        <orientation evidence="12">Periplasmic side</orientation>
    </subcellularLocation>
</comment>
<feature type="binding site" evidence="11">
    <location>
        <position position="284"/>
    </location>
    <ligand>
        <name>Mg(2+)</name>
        <dbReference type="ChEBI" id="CHEBI:18420"/>
    </ligand>
</feature>
<dbReference type="PATRIC" id="fig|1678841.3.peg.3513"/>
<keyword evidence="3 10" id="KW-0285">Flavoprotein</keyword>
<organism evidence="13">
    <name type="scientific">Lentimicrobium saccharophilum</name>
    <dbReference type="NCBI Taxonomy" id="1678841"/>
    <lineage>
        <taxon>Bacteria</taxon>
        <taxon>Pseudomonadati</taxon>
        <taxon>Bacteroidota</taxon>
        <taxon>Bacteroidia</taxon>
        <taxon>Bacteroidales</taxon>
        <taxon>Lentimicrobiaceae</taxon>
        <taxon>Lentimicrobium</taxon>
    </lineage>
</organism>
<reference evidence="13" key="1">
    <citation type="journal article" date="2015" name="Genome Announc.">
        <title>Draft Genome Sequence of Bacteroidales Strain TBC1, a Novel Isolate from a Methanogenic Wastewater Treatment System.</title>
        <authorList>
            <person name="Tourlousse D.M."/>
            <person name="Matsuura N."/>
            <person name="Sun L."/>
            <person name="Toyonaga M."/>
            <person name="Kuroda K."/>
            <person name="Ohashi A."/>
            <person name="Cruz R."/>
            <person name="Yamaguchi T."/>
            <person name="Sekiguchi Y."/>
        </authorList>
    </citation>
    <scope>NUCLEOTIDE SEQUENCE [LARGE SCALE GENOMIC DNA]</scope>
    <source>
        <strain evidence="13">TBC1</strain>
    </source>
</reference>
<evidence type="ECO:0000313" key="14">
    <source>
        <dbReference type="Proteomes" id="UP000053091"/>
    </source>
</evidence>
<comment type="function">
    <text evidence="12">Flavin transferase that catalyzes the transfer of the FMN moiety of FAD and its covalent binding to the hydroxyl group of a threonine residue in a target flavoprotein.</text>
</comment>
<keyword evidence="5 10" id="KW-0479">Metal-binding</keyword>
<dbReference type="AlphaFoldDB" id="A0A0S7C2S8"/>
<dbReference type="OrthoDB" id="9778595at2"/>
<evidence type="ECO:0000256" key="12">
    <source>
        <dbReference type="RuleBase" id="RU363002"/>
    </source>
</evidence>
<dbReference type="GO" id="GO:0016740">
    <property type="term" value="F:transferase activity"/>
    <property type="evidence" value="ECO:0007669"/>
    <property type="project" value="UniProtKB-UniRule"/>
</dbReference>
<evidence type="ECO:0000256" key="9">
    <source>
        <dbReference type="ARBA" id="ARBA00048540"/>
    </source>
</evidence>
<dbReference type="Pfam" id="PF02424">
    <property type="entry name" value="ApbE"/>
    <property type="match status" value="1"/>
</dbReference>
<dbReference type="PROSITE" id="PS51257">
    <property type="entry name" value="PROKAR_LIPOPROTEIN"/>
    <property type="match status" value="1"/>
</dbReference>
<comment type="similarity">
    <text evidence="10 12">Belongs to the ApbE family.</text>
</comment>
<evidence type="ECO:0000256" key="4">
    <source>
        <dbReference type="ARBA" id="ARBA00022679"/>
    </source>
</evidence>
<evidence type="ECO:0000256" key="10">
    <source>
        <dbReference type="PIRNR" id="PIRNR006268"/>
    </source>
</evidence>
<feature type="binding site" evidence="11">
    <location>
        <position position="167"/>
    </location>
    <ligand>
        <name>Mg(2+)</name>
        <dbReference type="ChEBI" id="CHEBI:18420"/>
    </ligand>
</feature>
<dbReference type="EMBL" id="DF968183">
    <property type="protein sequence ID" value="GAP44946.1"/>
    <property type="molecule type" value="Genomic_DNA"/>
</dbReference>
<proteinExistence type="inferred from homology"/>
<feature type="binding site" evidence="11">
    <location>
        <position position="288"/>
    </location>
    <ligand>
        <name>Mg(2+)</name>
        <dbReference type="ChEBI" id="CHEBI:18420"/>
    </ligand>
</feature>
<evidence type="ECO:0000256" key="8">
    <source>
        <dbReference type="ARBA" id="ARBA00031306"/>
    </source>
</evidence>
<dbReference type="RefSeq" id="WP_062044916.1">
    <property type="nucleotide sequence ID" value="NZ_DF968183.1"/>
</dbReference>
<keyword evidence="7 10" id="KW-0460">Magnesium</keyword>
<evidence type="ECO:0000256" key="11">
    <source>
        <dbReference type="PIRSR" id="PIRSR006268-2"/>
    </source>
</evidence>
<sequence>MTKTGFLSLIAVSVVMASCGRMHNLKEVKLNGMAQGTYYAITYYDEEGRNFQPAIDSFFRAFDMSASVYLKESVISRFNNNDSTAVADDAFTYVFKKAQEVSEMTDGAFDITTMPLTNAWGFGFTDAMKLTQEQVDSILPLVNYRNISLENGRLIKADPAIMIDYNAIAQGYSADLIGKMLETEGIKNYLIDVGGEVLARGAKPGGKLWRVGIEKPAGEGDETRTVDVVVKLKDKALASSGNYRRYFVKDGVKYSHTIDPKTGYPVTHSLLSVSVLADDCISADAFATAFMVMGVEKSRDFLSKHPGLEAHFIFSDAQGTNQHWTSPGLEKLFEDNNAE</sequence>
<dbReference type="STRING" id="1678841.TBC1_12760"/>
<evidence type="ECO:0000313" key="13">
    <source>
        <dbReference type="EMBL" id="GAP44946.1"/>
    </source>
</evidence>
<keyword evidence="6 10" id="KW-0274">FAD</keyword>
<dbReference type="InterPro" id="IPR003374">
    <property type="entry name" value="ApbE-like_sf"/>
</dbReference>
<evidence type="ECO:0000256" key="5">
    <source>
        <dbReference type="ARBA" id="ARBA00022723"/>
    </source>
</evidence>
<dbReference type="PANTHER" id="PTHR30040:SF2">
    <property type="entry name" value="FAD:PROTEIN FMN TRANSFERASE"/>
    <property type="match status" value="1"/>
</dbReference>
<dbReference type="PANTHER" id="PTHR30040">
    <property type="entry name" value="THIAMINE BIOSYNTHESIS LIPOPROTEIN APBE"/>
    <property type="match status" value="1"/>
</dbReference>
<accession>A0A0S7C2S8</accession>
<gene>
    <name evidence="13" type="ORF">TBC1_12760</name>
</gene>
<keyword evidence="12" id="KW-0472">Membrane</keyword>
<dbReference type="GO" id="GO:0005886">
    <property type="term" value="C:plasma membrane"/>
    <property type="evidence" value="ECO:0007669"/>
    <property type="project" value="UniProtKB-SubCell"/>
</dbReference>
<dbReference type="Proteomes" id="UP000053091">
    <property type="component" value="Unassembled WGS sequence"/>
</dbReference>
<keyword evidence="12" id="KW-1003">Cell membrane</keyword>
<dbReference type="GO" id="GO:0046872">
    <property type="term" value="F:metal ion binding"/>
    <property type="evidence" value="ECO:0007669"/>
    <property type="project" value="UniProtKB-UniRule"/>
</dbReference>
<comment type="cofactor">
    <cofactor evidence="11">
        <name>Mg(2+)</name>
        <dbReference type="ChEBI" id="CHEBI:18420"/>
    </cofactor>
    <cofactor evidence="11">
        <name>Mn(2+)</name>
        <dbReference type="ChEBI" id="CHEBI:29035"/>
    </cofactor>
    <text evidence="11">Magnesium. Can also use manganese.</text>
</comment>
<dbReference type="EC" id="2.7.1.180" evidence="1 10"/>
<name>A0A0S7C2S8_9BACT</name>
<dbReference type="Gene3D" id="3.10.520.10">
    <property type="entry name" value="ApbE-like domains"/>
    <property type="match status" value="1"/>
</dbReference>
<dbReference type="PIRSF" id="PIRSF006268">
    <property type="entry name" value="ApbE"/>
    <property type="match status" value="1"/>
</dbReference>
<keyword evidence="14" id="KW-1185">Reference proteome</keyword>
<evidence type="ECO:0000256" key="3">
    <source>
        <dbReference type="ARBA" id="ARBA00022630"/>
    </source>
</evidence>